<keyword evidence="1" id="KW-0472">Membrane</keyword>
<organism evidence="2">
    <name type="scientific">Cacopsylla melanoneura</name>
    <dbReference type="NCBI Taxonomy" id="428564"/>
    <lineage>
        <taxon>Eukaryota</taxon>
        <taxon>Metazoa</taxon>
        <taxon>Ecdysozoa</taxon>
        <taxon>Arthropoda</taxon>
        <taxon>Hexapoda</taxon>
        <taxon>Insecta</taxon>
        <taxon>Pterygota</taxon>
        <taxon>Neoptera</taxon>
        <taxon>Paraneoptera</taxon>
        <taxon>Hemiptera</taxon>
        <taxon>Sternorrhyncha</taxon>
        <taxon>Psylloidea</taxon>
        <taxon>Psyllidae</taxon>
        <taxon>Psyllinae</taxon>
        <taxon>Cacopsylla</taxon>
    </lineage>
</organism>
<sequence>MGPTATEGGPSHTRFRAPWLLDRSRDGVGLHAGYNVLVRDGPSILTQGRVQHFRSHVRGPLLTHLRFQPIIRRQLFLIFVFVNFLCINQTCWFHNIRIDNPRRSKHVKVHVVMIFETQR</sequence>
<evidence type="ECO:0000256" key="1">
    <source>
        <dbReference type="SAM" id="Phobius"/>
    </source>
</evidence>
<accession>A0A8D8LG46</accession>
<protein>
    <submittedName>
        <fullName evidence="2">Uncharacterized protein</fullName>
    </submittedName>
</protein>
<proteinExistence type="predicted"/>
<dbReference type="EMBL" id="HBUF01009310">
    <property type="protein sequence ID" value="CAG6607843.1"/>
    <property type="molecule type" value="Transcribed_RNA"/>
</dbReference>
<keyword evidence="1" id="KW-0812">Transmembrane</keyword>
<feature type="transmembrane region" description="Helical" evidence="1">
    <location>
        <begin position="75"/>
        <end position="95"/>
    </location>
</feature>
<dbReference type="AlphaFoldDB" id="A0A8D8LG46"/>
<keyword evidence="1" id="KW-1133">Transmembrane helix</keyword>
<reference evidence="2" key="1">
    <citation type="submission" date="2021-05" db="EMBL/GenBank/DDBJ databases">
        <authorList>
            <person name="Alioto T."/>
            <person name="Alioto T."/>
            <person name="Gomez Garrido J."/>
        </authorList>
    </citation>
    <scope>NUCLEOTIDE SEQUENCE</scope>
</reference>
<evidence type="ECO:0000313" key="2">
    <source>
        <dbReference type="EMBL" id="CAG6607843.1"/>
    </source>
</evidence>
<name>A0A8D8LG46_9HEMI</name>